<evidence type="ECO:0000256" key="6">
    <source>
        <dbReference type="ARBA" id="ARBA00022741"/>
    </source>
</evidence>
<dbReference type="RefSeq" id="WP_307259541.1">
    <property type="nucleotide sequence ID" value="NZ_JAUSVL010000001.1"/>
</dbReference>
<gene>
    <name evidence="10" type="primary">miaA</name>
    <name evidence="14" type="ORF">J3R75_000347</name>
</gene>
<dbReference type="Gene3D" id="1.10.20.140">
    <property type="match status" value="1"/>
</dbReference>
<evidence type="ECO:0000256" key="1">
    <source>
        <dbReference type="ARBA" id="ARBA00001946"/>
    </source>
</evidence>
<evidence type="ECO:0000313" key="15">
    <source>
        <dbReference type="Proteomes" id="UP001238163"/>
    </source>
</evidence>
<comment type="catalytic activity">
    <reaction evidence="9 10 11">
        <text>adenosine(37) in tRNA + dimethylallyl diphosphate = N(6)-dimethylallyladenosine(37) in tRNA + diphosphate</text>
        <dbReference type="Rhea" id="RHEA:26482"/>
        <dbReference type="Rhea" id="RHEA-COMP:10162"/>
        <dbReference type="Rhea" id="RHEA-COMP:10375"/>
        <dbReference type="ChEBI" id="CHEBI:33019"/>
        <dbReference type="ChEBI" id="CHEBI:57623"/>
        <dbReference type="ChEBI" id="CHEBI:74411"/>
        <dbReference type="ChEBI" id="CHEBI:74415"/>
        <dbReference type="EC" id="2.5.1.75"/>
    </reaction>
</comment>
<dbReference type="PANTHER" id="PTHR11088">
    <property type="entry name" value="TRNA DIMETHYLALLYLTRANSFERASE"/>
    <property type="match status" value="1"/>
</dbReference>
<evidence type="ECO:0000256" key="2">
    <source>
        <dbReference type="ARBA" id="ARBA00003213"/>
    </source>
</evidence>
<evidence type="ECO:0000256" key="4">
    <source>
        <dbReference type="ARBA" id="ARBA00022679"/>
    </source>
</evidence>
<comment type="caution">
    <text evidence="14">The sequence shown here is derived from an EMBL/GenBank/DDBJ whole genome shotgun (WGS) entry which is preliminary data.</text>
</comment>
<keyword evidence="7 10" id="KW-0067">ATP-binding</keyword>
<comment type="subunit">
    <text evidence="10">Monomer.</text>
</comment>
<name>A0AAE3VD78_9BACT</name>
<dbReference type="InterPro" id="IPR018022">
    <property type="entry name" value="IPT"/>
</dbReference>
<evidence type="ECO:0000256" key="10">
    <source>
        <dbReference type="HAMAP-Rule" id="MF_00185"/>
    </source>
</evidence>
<comment type="caution">
    <text evidence="10">Lacks conserved residue(s) required for the propagation of feature annotation.</text>
</comment>
<dbReference type="InterPro" id="IPR039657">
    <property type="entry name" value="Dimethylallyltransferase"/>
</dbReference>
<evidence type="ECO:0000256" key="13">
    <source>
        <dbReference type="RuleBase" id="RU003785"/>
    </source>
</evidence>
<evidence type="ECO:0000256" key="12">
    <source>
        <dbReference type="RuleBase" id="RU003784"/>
    </source>
</evidence>
<evidence type="ECO:0000256" key="11">
    <source>
        <dbReference type="RuleBase" id="RU003783"/>
    </source>
</evidence>
<comment type="similarity">
    <text evidence="3 10 13">Belongs to the IPP transferase family.</text>
</comment>
<feature type="region of interest" description="Interaction with substrate tRNA" evidence="10">
    <location>
        <begin position="35"/>
        <end position="38"/>
    </location>
</feature>
<feature type="site" description="Interaction with substrate tRNA" evidence="10">
    <location>
        <position position="101"/>
    </location>
</feature>
<organism evidence="14 15">
    <name type="scientific">Oligosphaera ethanolica</name>
    <dbReference type="NCBI Taxonomy" id="760260"/>
    <lineage>
        <taxon>Bacteria</taxon>
        <taxon>Pseudomonadati</taxon>
        <taxon>Lentisphaerota</taxon>
        <taxon>Oligosphaeria</taxon>
        <taxon>Oligosphaerales</taxon>
        <taxon>Oligosphaeraceae</taxon>
        <taxon>Oligosphaera</taxon>
    </lineage>
</organism>
<dbReference type="PANTHER" id="PTHR11088:SF60">
    <property type="entry name" value="TRNA DIMETHYLALLYLTRANSFERASE"/>
    <property type="match status" value="1"/>
</dbReference>
<evidence type="ECO:0000256" key="8">
    <source>
        <dbReference type="ARBA" id="ARBA00022842"/>
    </source>
</evidence>
<protein>
    <recommendedName>
        <fullName evidence="10">tRNA dimethylallyltransferase</fullName>
        <ecNumber evidence="10">2.5.1.75</ecNumber>
    </recommendedName>
    <alternativeName>
        <fullName evidence="10">Dimethylallyl diphosphate:tRNA dimethylallyltransferase</fullName>
        <shortName evidence="10">DMAPP:tRNA dimethylallyltransferase</shortName>
        <shortName evidence="10">DMATase</shortName>
    </alternativeName>
    <alternativeName>
        <fullName evidence="10">Isopentenyl-diphosphate:tRNA isopentenyltransferase</fullName>
        <shortName evidence="10">IPP transferase</shortName>
        <shortName evidence="10">IPPT</shortName>
        <shortName evidence="10">IPTase</shortName>
    </alternativeName>
</protein>
<evidence type="ECO:0000313" key="14">
    <source>
        <dbReference type="EMBL" id="MDQ0288240.1"/>
    </source>
</evidence>
<keyword evidence="15" id="KW-1185">Reference proteome</keyword>
<feature type="binding site" evidence="10">
    <location>
        <begin position="10"/>
        <end position="17"/>
    </location>
    <ligand>
        <name>ATP</name>
        <dbReference type="ChEBI" id="CHEBI:30616"/>
    </ligand>
</feature>
<dbReference type="InterPro" id="IPR027417">
    <property type="entry name" value="P-loop_NTPase"/>
</dbReference>
<dbReference type="Gene3D" id="3.40.50.300">
    <property type="entry name" value="P-loop containing nucleotide triphosphate hydrolases"/>
    <property type="match status" value="1"/>
</dbReference>
<dbReference type="Proteomes" id="UP001238163">
    <property type="component" value="Unassembled WGS sequence"/>
</dbReference>
<keyword evidence="8 10" id="KW-0460">Magnesium</keyword>
<sequence>MACPCVVLLGPTCAWKSEAAERLAAELSAEIISCDSMQIYRGLDIGTAKPDAASRRRFAYHLVDCLDINEPYDANRFVTRAQDALAAIHGRGNRAVMVGGTGLYARALIYGFELLPASPELFAELTARCEQPGGREELLAQIEAAAASPAAIHEEVYRNPRRLVRACEVLALTGRLPWELQKKHNAPGANFRQLCVIPDFAMLKERIRRRTVLMLERGWVEEASRLAAAGLMETPTARQALGYREIIDCLAGKIPGGVGVLPELLANRTIQYARRQLTWFRHQHPGAQLLAINDADGAADKILAALRGLAAALR</sequence>
<evidence type="ECO:0000256" key="5">
    <source>
        <dbReference type="ARBA" id="ARBA00022694"/>
    </source>
</evidence>
<keyword evidence="4 10" id="KW-0808">Transferase</keyword>
<evidence type="ECO:0000256" key="9">
    <source>
        <dbReference type="ARBA" id="ARBA00049563"/>
    </source>
</evidence>
<reference evidence="14" key="1">
    <citation type="submission" date="2023-07" db="EMBL/GenBank/DDBJ databases">
        <title>Genomic Encyclopedia of Type Strains, Phase IV (KMG-IV): sequencing the most valuable type-strain genomes for metagenomic binning, comparative biology and taxonomic classification.</title>
        <authorList>
            <person name="Goeker M."/>
        </authorList>
    </citation>
    <scope>NUCLEOTIDE SEQUENCE</scope>
    <source>
        <strain evidence="14">DSM 24202</strain>
    </source>
</reference>
<dbReference type="NCBIfam" id="TIGR00174">
    <property type="entry name" value="miaA"/>
    <property type="match status" value="1"/>
</dbReference>
<keyword evidence="5 10" id="KW-0819">tRNA processing</keyword>
<comment type="cofactor">
    <cofactor evidence="1 10">
        <name>Mg(2+)</name>
        <dbReference type="ChEBI" id="CHEBI:18420"/>
    </cofactor>
</comment>
<dbReference type="AlphaFoldDB" id="A0AAE3VD78"/>
<accession>A0AAE3VD78</accession>
<evidence type="ECO:0000256" key="7">
    <source>
        <dbReference type="ARBA" id="ARBA00022840"/>
    </source>
</evidence>
<dbReference type="GO" id="GO:0006400">
    <property type="term" value="P:tRNA modification"/>
    <property type="evidence" value="ECO:0007669"/>
    <property type="project" value="TreeGrafter"/>
</dbReference>
<dbReference type="GO" id="GO:0052381">
    <property type="term" value="F:tRNA dimethylallyltransferase activity"/>
    <property type="evidence" value="ECO:0007669"/>
    <property type="project" value="UniProtKB-UniRule"/>
</dbReference>
<comment type="function">
    <text evidence="2 10 12">Catalyzes the transfer of a dimethylallyl group onto the adenine at position 37 in tRNAs that read codons beginning with uridine, leading to the formation of N6-(dimethylallyl)adenosine (i(6)A).</text>
</comment>
<dbReference type="Pfam" id="PF01715">
    <property type="entry name" value="IPPT"/>
    <property type="match status" value="1"/>
</dbReference>
<evidence type="ECO:0000256" key="3">
    <source>
        <dbReference type="ARBA" id="ARBA00005842"/>
    </source>
</evidence>
<proteinExistence type="inferred from homology"/>
<dbReference type="SUPFAM" id="SSF52540">
    <property type="entry name" value="P-loop containing nucleoside triphosphate hydrolases"/>
    <property type="match status" value="1"/>
</dbReference>
<dbReference type="EMBL" id="JAUSVL010000001">
    <property type="protein sequence ID" value="MDQ0288240.1"/>
    <property type="molecule type" value="Genomic_DNA"/>
</dbReference>
<dbReference type="GO" id="GO:0005524">
    <property type="term" value="F:ATP binding"/>
    <property type="evidence" value="ECO:0007669"/>
    <property type="project" value="UniProtKB-UniRule"/>
</dbReference>
<dbReference type="HAMAP" id="MF_00185">
    <property type="entry name" value="IPP_trans"/>
    <property type="match status" value="1"/>
</dbReference>
<keyword evidence="6 10" id="KW-0547">Nucleotide-binding</keyword>
<dbReference type="EC" id="2.5.1.75" evidence="10"/>